<dbReference type="OrthoDB" id="9803078at2"/>
<dbReference type="PANTHER" id="PTHR34875:SF6">
    <property type="entry name" value="UPF0237 PROTEIN MJ1558"/>
    <property type="match status" value="1"/>
</dbReference>
<evidence type="ECO:0000313" key="6">
    <source>
        <dbReference type="Proteomes" id="UP000051491"/>
    </source>
</evidence>
<gene>
    <name evidence="4" type="ORF">IV43_GL002119</name>
    <name evidence="3" type="ORF">K8V00_08465</name>
    <name evidence="5" type="ORF">LAC1533_2107</name>
</gene>
<organism evidence="4 6">
    <name type="scientific">Ligilactobacillus acidipiscis</name>
    <dbReference type="NCBI Taxonomy" id="89059"/>
    <lineage>
        <taxon>Bacteria</taxon>
        <taxon>Bacillati</taxon>
        <taxon>Bacillota</taxon>
        <taxon>Bacilli</taxon>
        <taxon>Lactobacillales</taxon>
        <taxon>Lactobacillaceae</taxon>
        <taxon>Ligilactobacillus</taxon>
    </lineage>
</organism>
<evidence type="ECO:0000256" key="1">
    <source>
        <dbReference type="HAMAP-Rule" id="MF_01054"/>
    </source>
</evidence>
<dbReference type="Proteomes" id="UP000051491">
    <property type="component" value="Unassembled WGS sequence"/>
</dbReference>
<dbReference type="NCBIfam" id="NF001220">
    <property type="entry name" value="PRK00194.1"/>
    <property type="match status" value="1"/>
</dbReference>
<dbReference type="EMBL" id="JQBK01000084">
    <property type="protein sequence ID" value="KRN81109.1"/>
    <property type="molecule type" value="Genomic_DNA"/>
</dbReference>
<protein>
    <recommendedName>
        <fullName evidence="1">UPF0237 protein IV43_GL002119</fullName>
    </recommendedName>
</protein>
<proteinExistence type="inferred from homology"/>
<evidence type="ECO:0000313" key="5">
    <source>
        <dbReference type="EMBL" id="SFV41530.1"/>
    </source>
</evidence>
<dbReference type="InterPro" id="IPR002912">
    <property type="entry name" value="ACT_dom"/>
</dbReference>
<dbReference type="InterPro" id="IPR050990">
    <property type="entry name" value="UPF0237/GcvR_regulator"/>
</dbReference>
<evidence type="ECO:0000313" key="7">
    <source>
        <dbReference type="Proteomes" id="UP000190935"/>
    </source>
</evidence>
<reference evidence="3" key="5">
    <citation type="submission" date="2021-09" db="EMBL/GenBank/DDBJ databases">
        <authorList>
            <person name="Gilroy R."/>
        </authorList>
    </citation>
    <scope>NUCLEOTIDE SEQUENCE</scope>
    <source>
        <strain evidence="3">CHK174-6876</strain>
    </source>
</reference>
<dbReference type="STRING" id="89059.LAC1533_2107"/>
<reference evidence="4 6" key="1">
    <citation type="journal article" date="2015" name="Genome Announc.">
        <title>Expanding the biotechnology potential of lactobacilli through comparative genomics of 213 strains and associated genera.</title>
        <authorList>
            <person name="Sun Z."/>
            <person name="Harris H.M."/>
            <person name="McCann A."/>
            <person name="Guo C."/>
            <person name="Argimon S."/>
            <person name="Zhang W."/>
            <person name="Yang X."/>
            <person name="Jeffery I.B."/>
            <person name="Cooney J.C."/>
            <person name="Kagawa T.F."/>
            <person name="Liu W."/>
            <person name="Song Y."/>
            <person name="Salvetti E."/>
            <person name="Wrobel A."/>
            <person name="Rasinkangas P."/>
            <person name="Parkhill J."/>
            <person name="Rea M.C."/>
            <person name="O'Sullivan O."/>
            <person name="Ritari J."/>
            <person name="Douillard F.P."/>
            <person name="Paul Ross R."/>
            <person name="Yang R."/>
            <person name="Briner A.E."/>
            <person name="Felis G.E."/>
            <person name="de Vos W.M."/>
            <person name="Barrangou R."/>
            <person name="Klaenhammer T.R."/>
            <person name="Caufield P.W."/>
            <person name="Cui Y."/>
            <person name="Zhang H."/>
            <person name="O'Toole P.W."/>
        </authorList>
    </citation>
    <scope>NUCLEOTIDE SEQUENCE [LARGE SCALE GENOMIC DNA]</scope>
    <source>
        <strain evidence="4 6">DSM 15353</strain>
    </source>
</reference>
<dbReference type="CDD" id="cd04872">
    <property type="entry name" value="ACT_1ZPV"/>
    <property type="match status" value="1"/>
</dbReference>
<dbReference type="PROSITE" id="PS51671">
    <property type="entry name" value="ACT"/>
    <property type="match status" value="1"/>
</dbReference>
<sequence length="88" mass="9850">MRAILTTIGQDKVGIIAGVSQYLAEHAINILDVSQTIMEGNFTMMMLVDLPQETDFQSLTAKLNELGTKLGVEINIRNEEIYRAMHQL</sequence>
<dbReference type="InterPro" id="IPR045865">
    <property type="entry name" value="ACT-like_dom_sf"/>
</dbReference>
<dbReference type="KEGG" id="laca:LAC1533_2107"/>
<dbReference type="EMBL" id="DYXG01000088">
    <property type="protein sequence ID" value="HJE97640.1"/>
    <property type="molecule type" value="Genomic_DNA"/>
</dbReference>
<dbReference type="AlphaFoldDB" id="A0A0R2K1Q9"/>
<dbReference type="Gene3D" id="3.30.70.260">
    <property type="match status" value="1"/>
</dbReference>
<dbReference type="SUPFAM" id="SSF55021">
    <property type="entry name" value="ACT-like"/>
    <property type="match status" value="1"/>
</dbReference>
<dbReference type="Proteomes" id="UP000707535">
    <property type="component" value="Unassembled WGS sequence"/>
</dbReference>
<dbReference type="PATRIC" id="fig|89059.3.peg.2238"/>
<evidence type="ECO:0000259" key="2">
    <source>
        <dbReference type="PROSITE" id="PS51671"/>
    </source>
</evidence>
<accession>A0A0R2K1Q9</accession>
<name>A0A0R2K1Q9_9LACO</name>
<dbReference type="Pfam" id="PF13740">
    <property type="entry name" value="ACT_6"/>
    <property type="match status" value="1"/>
</dbReference>
<dbReference type="Proteomes" id="UP000190935">
    <property type="component" value="Chromosome I"/>
</dbReference>
<dbReference type="InterPro" id="IPR022986">
    <property type="entry name" value="UPF0237_ACT"/>
</dbReference>
<reference evidence="7" key="3">
    <citation type="submission" date="2016-11" db="EMBL/GenBank/DDBJ databases">
        <authorList>
            <person name="Papadimitriou K."/>
        </authorList>
    </citation>
    <scope>NUCLEOTIDE SEQUENCE [LARGE SCALE GENOMIC DNA]</scope>
    <source>
        <strain evidence="7">ACA-DC 1533</strain>
    </source>
</reference>
<feature type="domain" description="ACT" evidence="2">
    <location>
        <begin position="4"/>
        <end position="77"/>
    </location>
</feature>
<evidence type="ECO:0000313" key="3">
    <source>
        <dbReference type="EMBL" id="HJE97640.1"/>
    </source>
</evidence>
<reference evidence="5" key="2">
    <citation type="submission" date="2016-11" db="EMBL/GenBank/DDBJ databases">
        <authorList>
            <person name="Jaros S."/>
            <person name="Januszkiewicz K."/>
            <person name="Wedrychowicz H."/>
        </authorList>
    </citation>
    <scope>NUCLEOTIDE SEQUENCE [LARGE SCALE GENOMIC DNA]</scope>
    <source>
        <strain evidence="5">ACA-DC 1533</strain>
    </source>
</reference>
<dbReference type="HAMAP" id="MF_01054">
    <property type="entry name" value="UPF0237"/>
    <property type="match status" value="1"/>
</dbReference>
<dbReference type="GeneID" id="95350208"/>
<dbReference type="EMBL" id="LT630287">
    <property type="protein sequence ID" value="SFV41530.1"/>
    <property type="molecule type" value="Genomic_DNA"/>
</dbReference>
<dbReference type="RefSeq" id="WP_010497649.1">
    <property type="nucleotide sequence ID" value="NZ_CP173417.1"/>
</dbReference>
<dbReference type="PANTHER" id="PTHR34875">
    <property type="entry name" value="UPF0237 PROTEIN MJ1558"/>
    <property type="match status" value="1"/>
</dbReference>
<reference evidence="3" key="4">
    <citation type="journal article" date="2021" name="PeerJ">
        <title>Extensive microbial diversity within the chicken gut microbiome revealed by metagenomics and culture.</title>
        <authorList>
            <person name="Gilroy R."/>
            <person name="Ravi A."/>
            <person name="Getino M."/>
            <person name="Pursley I."/>
            <person name="Horton D.L."/>
            <person name="Alikhan N.F."/>
            <person name="Baker D."/>
            <person name="Gharbi K."/>
            <person name="Hall N."/>
            <person name="Watson M."/>
            <person name="Adriaenssens E.M."/>
            <person name="Foster-Nyarko E."/>
            <person name="Jarju S."/>
            <person name="Secka A."/>
            <person name="Antonio M."/>
            <person name="Oren A."/>
            <person name="Chaudhuri R.R."/>
            <person name="La Ragione R."/>
            <person name="Hildebrand F."/>
            <person name="Pallen M.J."/>
        </authorList>
    </citation>
    <scope>NUCLEOTIDE SEQUENCE</scope>
    <source>
        <strain evidence="3">CHK174-6876</strain>
    </source>
</reference>
<comment type="similarity">
    <text evidence="1">Belongs to the UPF0237 family.</text>
</comment>
<evidence type="ECO:0000313" key="4">
    <source>
        <dbReference type="EMBL" id="KRN81109.1"/>
    </source>
</evidence>